<accession>A0A502E4T4</accession>
<dbReference type="InterPro" id="IPR023393">
    <property type="entry name" value="START-like_dom_sf"/>
</dbReference>
<dbReference type="EMBL" id="RCZG01000007">
    <property type="protein sequence ID" value="TPG32725.1"/>
    <property type="molecule type" value="Genomic_DNA"/>
</dbReference>
<evidence type="ECO:0000313" key="3">
    <source>
        <dbReference type="Proteomes" id="UP000320095"/>
    </source>
</evidence>
<name>A0A502E4T4_9MYCO</name>
<dbReference type="OrthoDB" id="3255669at2"/>
<evidence type="ECO:0000313" key="2">
    <source>
        <dbReference type="EMBL" id="TPG32725.1"/>
    </source>
</evidence>
<dbReference type="RefSeq" id="WP_140693790.1">
    <property type="nucleotide sequence ID" value="NZ_RCZG01000007.1"/>
</dbReference>
<proteinExistence type="predicted"/>
<feature type="region of interest" description="Disordered" evidence="1">
    <location>
        <begin position="190"/>
        <end position="212"/>
    </location>
</feature>
<dbReference type="AlphaFoldDB" id="A0A502E4T4"/>
<dbReference type="CDD" id="cd07812">
    <property type="entry name" value="SRPBCC"/>
    <property type="match status" value="1"/>
</dbReference>
<dbReference type="Proteomes" id="UP000320095">
    <property type="component" value="Unassembled WGS sequence"/>
</dbReference>
<keyword evidence="3" id="KW-1185">Reference proteome</keyword>
<organism evidence="2 3">
    <name type="scientific">Mycolicibacterium hodleri</name>
    <dbReference type="NCBI Taxonomy" id="49897"/>
    <lineage>
        <taxon>Bacteria</taxon>
        <taxon>Bacillati</taxon>
        <taxon>Actinomycetota</taxon>
        <taxon>Actinomycetes</taxon>
        <taxon>Mycobacteriales</taxon>
        <taxon>Mycobacteriaceae</taxon>
        <taxon>Mycolicibacterium</taxon>
    </lineage>
</organism>
<comment type="caution">
    <text evidence="2">The sequence shown here is derived from an EMBL/GenBank/DDBJ whole genome shotgun (WGS) entry which is preliminary data.</text>
</comment>
<dbReference type="Gene3D" id="3.30.530.20">
    <property type="match status" value="1"/>
</dbReference>
<sequence>MTRRLALTMVSAAALWSARRYYRNWVATKQESRAPMPGDGLIHEPAAESTDAEWIDAAAELVWPVVLDVVLRERRTAGRADPSVGDVIRLPMRLGGRALGGIEMSVVDVDDGRFLVLRTVRQAVPVDVTWTWLIEPRLDDRTRVIVRLRIALRHPGDVLLAEAAGPFIAILTRRRLAAIRICRDAAGHGRAGTTLANDTAAQKNPAGLRRPL</sequence>
<evidence type="ECO:0000256" key="1">
    <source>
        <dbReference type="SAM" id="MobiDB-lite"/>
    </source>
</evidence>
<gene>
    <name evidence="2" type="ORF">EAH80_18130</name>
</gene>
<reference evidence="2 3" key="1">
    <citation type="journal article" date="2019" name="Environ. Microbiol.">
        <title>Species interactions and distinct microbial communities in high Arctic permafrost affected cryosols are associated with the CH4 and CO2 gas fluxes.</title>
        <authorList>
            <person name="Altshuler I."/>
            <person name="Hamel J."/>
            <person name="Turney S."/>
            <person name="Magnuson E."/>
            <person name="Levesque R."/>
            <person name="Greer C."/>
            <person name="Whyte L.G."/>
        </authorList>
    </citation>
    <scope>NUCLEOTIDE SEQUENCE [LARGE SCALE GENOMIC DNA]</scope>
    <source>
        <strain evidence="2 3">S5.20</strain>
    </source>
</reference>
<dbReference type="SUPFAM" id="SSF55961">
    <property type="entry name" value="Bet v1-like"/>
    <property type="match status" value="1"/>
</dbReference>
<protein>
    <submittedName>
        <fullName evidence="2">SRPBCC family protein</fullName>
    </submittedName>
</protein>